<evidence type="ECO:0000259" key="1">
    <source>
        <dbReference type="Pfam" id="PF06605"/>
    </source>
</evidence>
<accession>A0A6N3HKW0</accession>
<organism evidence="2">
    <name type="scientific">Clostridium symbiosum</name>
    <name type="common">Bacteroides symbiosus</name>
    <dbReference type="NCBI Taxonomy" id="1512"/>
    <lineage>
        <taxon>Bacteria</taxon>
        <taxon>Bacillati</taxon>
        <taxon>Bacillota</taxon>
        <taxon>Clostridia</taxon>
        <taxon>Lachnospirales</taxon>
        <taxon>Lachnospiraceae</taxon>
        <taxon>Otoolea</taxon>
    </lineage>
</organism>
<feature type="domain" description="Tail spike" evidence="1">
    <location>
        <begin position="150"/>
        <end position="351"/>
    </location>
</feature>
<gene>
    <name evidence="2" type="ORF">CSLFYP84_03958</name>
</gene>
<reference evidence="2" key="1">
    <citation type="submission" date="2019-11" db="EMBL/GenBank/DDBJ databases">
        <authorList>
            <person name="Feng L."/>
        </authorList>
    </citation>
    <scope>NUCLEOTIDE SEQUENCE</scope>
    <source>
        <strain evidence="2">CsymbiosumLFYP84</strain>
    </source>
</reference>
<sequence length="740" mass="82646">MYRVTAQYEFEEYSLHEMFSDEYVLISPVLTEKVGKAGSFKFDIPINHPSYRSVLPFQTYITIYKDDIEYWHGRVIDAEEDFYRTKSVTCEGELGFLNDSIIPVYQFSGNIPEYIDSILLMHNSQVEEEKKIYRGNVEVTDPNGYLTRANQNYPDTLSELTNKLIDTYGGYFRTRRVNGKIYIDYLYEYGELNQQQLRIVENILDYSCKFGGDFCTRLIPLGAKQEDTGEEDPQRITISSVNGGVIYVDNAELVARYGIIVGTKTWDDVTDPVHLKLKGQSYINSQEFPQKLELTAVDLSNINIDIDALRIGCMATVISPFHELSAAYFLSSKTSHLDAPEEDSVSLGAEIDTFTGKTAKRQQDTENQISKVEQEARESIVNIGKTITGTKGGYVVLDTFDDSGKLVDPWQLLIMDRPDKTQAVNVIRMNQGGIAFSTSGYNGPYKSAWDINGQFVADFIRAGTMLADRIRGGTLQLGGQSNQNGVLKILNASGQQIGIWDKDGIRMSSGPSQVNFTSLQSGSAIELIGNVIYGTGRPDKSRATIDSLRIKMYSDRDDVNSAYIEEDADGITFWINRNESSFYGAENMRTVDAVIDGNLDVSGEKNRIVKTGYGDIKMAAYETASPMFGDVGSGTIGVDGLCYVTLDSIFAETVNAGCEYQVFLQAYGPGSIYVSERTPAFFIVAGRAGQRFGWEIKAKQAGYEQNRLDCRRDRLKAQDSVDYAAEGAKYYKKYMEGLIT</sequence>
<dbReference type="RefSeq" id="WP_115639035.1">
    <property type="nucleotide sequence ID" value="NZ_CACRUA010000062.1"/>
</dbReference>
<protein>
    <recommendedName>
        <fullName evidence="1">Tail spike domain-containing protein</fullName>
    </recommendedName>
</protein>
<dbReference type="EMBL" id="CACRUA010000062">
    <property type="protein sequence ID" value="VYU77302.1"/>
    <property type="molecule type" value="Genomic_DNA"/>
</dbReference>
<proteinExistence type="predicted"/>
<evidence type="ECO:0000313" key="2">
    <source>
        <dbReference type="EMBL" id="VYU77302.1"/>
    </source>
</evidence>
<dbReference type="AlphaFoldDB" id="A0A6N3HKW0"/>
<dbReference type="InterPro" id="IPR010572">
    <property type="entry name" value="Tail_dom"/>
</dbReference>
<name>A0A6N3HKW0_CLOSY</name>
<dbReference type="Pfam" id="PF06605">
    <property type="entry name" value="Prophage_tail"/>
    <property type="match status" value="1"/>
</dbReference>